<organism evidence="2 3">
    <name type="scientific">Arsukibacterium tuosuense</name>
    <dbReference type="NCBI Taxonomy" id="1323745"/>
    <lineage>
        <taxon>Bacteria</taxon>
        <taxon>Pseudomonadati</taxon>
        <taxon>Pseudomonadota</taxon>
        <taxon>Gammaproteobacteria</taxon>
        <taxon>Chromatiales</taxon>
        <taxon>Chromatiaceae</taxon>
        <taxon>Arsukibacterium</taxon>
    </lineage>
</organism>
<name>A0A285I7H3_9GAMM</name>
<sequence>MKNLIAASGLKLPGFNWHTSALRWLTFAVMLPLLALPVQADKPFKVAILMFDDVQIIDFAAPYEVFGQAKFEVFTVSATGRPVTTVMGLSVNPTYSFATMPEADAILVPGGNTGKVMHDQQVLKWLKSQHGKAEHILSVCTGAHILAESGLLDGKSATTFHRALNSFEQNYPAISVKRQQRFVDNGQIITSAGLSSGIDASLHLVSKVLGEDKARTVALHLEYDWDPNSGFVRANMADRMFPDNEYSWPDGILFDRISAFGDEQRWQISYQVKTSATAQDLMQVYKAAMASHANWQVNDTGAALQTEWRGTSNNQGWLTSATITRDNAPDTYVMTLDVYQRP</sequence>
<dbReference type="PANTHER" id="PTHR43130">
    <property type="entry name" value="ARAC-FAMILY TRANSCRIPTIONAL REGULATOR"/>
    <property type="match status" value="1"/>
</dbReference>
<dbReference type="SUPFAM" id="SSF52317">
    <property type="entry name" value="Class I glutamine amidotransferase-like"/>
    <property type="match status" value="1"/>
</dbReference>
<dbReference type="InterPro" id="IPR052158">
    <property type="entry name" value="INH-QAR"/>
</dbReference>
<accession>A0A285I7H3</accession>
<evidence type="ECO:0000313" key="2">
    <source>
        <dbReference type="EMBL" id="SNY43777.1"/>
    </source>
</evidence>
<dbReference type="GO" id="GO:0006355">
    <property type="term" value="P:regulation of DNA-templated transcription"/>
    <property type="evidence" value="ECO:0007669"/>
    <property type="project" value="TreeGrafter"/>
</dbReference>
<dbReference type="Pfam" id="PF01965">
    <property type="entry name" value="DJ-1_PfpI"/>
    <property type="match status" value="1"/>
</dbReference>
<dbReference type="RefSeq" id="WP_212682312.1">
    <property type="nucleotide sequence ID" value="NZ_OBEB01000001.1"/>
</dbReference>
<protein>
    <submittedName>
        <fullName evidence="2">DJ-1/PfpI family protein</fullName>
    </submittedName>
</protein>
<gene>
    <name evidence="2" type="ORF">SAMN06297280_0642</name>
</gene>
<dbReference type="Gene3D" id="3.40.50.880">
    <property type="match status" value="1"/>
</dbReference>
<dbReference type="CDD" id="cd03139">
    <property type="entry name" value="GATase1_PfpI_2"/>
    <property type="match status" value="1"/>
</dbReference>
<evidence type="ECO:0000259" key="1">
    <source>
        <dbReference type="Pfam" id="PF01965"/>
    </source>
</evidence>
<dbReference type="Proteomes" id="UP000219353">
    <property type="component" value="Unassembled WGS sequence"/>
</dbReference>
<dbReference type="InterPro" id="IPR029062">
    <property type="entry name" value="Class_I_gatase-like"/>
</dbReference>
<evidence type="ECO:0000313" key="3">
    <source>
        <dbReference type="Proteomes" id="UP000219353"/>
    </source>
</evidence>
<proteinExistence type="predicted"/>
<feature type="domain" description="DJ-1/PfpI" evidence="1">
    <location>
        <begin position="45"/>
        <end position="205"/>
    </location>
</feature>
<dbReference type="AlphaFoldDB" id="A0A285I7H3"/>
<reference evidence="3" key="1">
    <citation type="submission" date="2017-09" db="EMBL/GenBank/DDBJ databases">
        <authorList>
            <person name="Varghese N."/>
            <person name="Submissions S."/>
        </authorList>
    </citation>
    <scope>NUCLEOTIDE SEQUENCE [LARGE SCALE GENOMIC DNA]</scope>
    <source>
        <strain evidence="3">CGMCC 1.12461</strain>
    </source>
</reference>
<dbReference type="InterPro" id="IPR002818">
    <property type="entry name" value="DJ-1/PfpI"/>
</dbReference>
<dbReference type="EMBL" id="OBEB01000001">
    <property type="protein sequence ID" value="SNY43777.1"/>
    <property type="molecule type" value="Genomic_DNA"/>
</dbReference>
<keyword evidence="3" id="KW-1185">Reference proteome</keyword>
<dbReference type="PANTHER" id="PTHR43130:SF14">
    <property type="entry name" value="DJ-1_PFPI DOMAIN-CONTAINING PROTEIN"/>
    <property type="match status" value="1"/>
</dbReference>